<feature type="compositionally biased region" description="Acidic residues" evidence="1">
    <location>
        <begin position="72"/>
        <end position="84"/>
    </location>
</feature>
<feature type="compositionally biased region" description="Polar residues" evidence="1">
    <location>
        <begin position="1"/>
        <end position="11"/>
    </location>
</feature>
<feature type="region of interest" description="Disordered" evidence="1">
    <location>
        <begin position="1"/>
        <end position="157"/>
    </location>
</feature>
<feature type="compositionally biased region" description="Basic and acidic residues" evidence="1">
    <location>
        <begin position="305"/>
        <end position="315"/>
    </location>
</feature>
<feature type="compositionally biased region" description="Basic and acidic residues" evidence="1">
    <location>
        <begin position="342"/>
        <end position="353"/>
    </location>
</feature>
<feature type="region of interest" description="Disordered" evidence="1">
    <location>
        <begin position="185"/>
        <end position="214"/>
    </location>
</feature>
<keyword evidence="3" id="KW-1185">Reference proteome</keyword>
<gene>
    <name evidence="2" type="ORF">Tco_0941770</name>
</gene>
<dbReference type="Proteomes" id="UP001151760">
    <property type="component" value="Unassembled WGS sequence"/>
</dbReference>
<feature type="compositionally biased region" description="Acidic residues" evidence="1">
    <location>
        <begin position="98"/>
        <end position="116"/>
    </location>
</feature>
<reference evidence="2" key="2">
    <citation type="submission" date="2022-01" db="EMBL/GenBank/DDBJ databases">
        <authorList>
            <person name="Yamashiro T."/>
            <person name="Shiraishi A."/>
            <person name="Satake H."/>
            <person name="Nakayama K."/>
        </authorList>
    </citation>
    <scope>NUCLEOTIDE SEQUENCE</scope>
</reference>
<evidence type="ECO:0000256" key="1">
    <source>
        <dbReference type="SAM" id="MobiDB-lite"/>
    </source>
</evidence>
<reference evidence="2" key="1">
    <citation type="journal article" date="2022" name="Int. J. Mol. Sci.">
        <title>Draft Genome of Tanacetum Coccineum: Genomic Comparison of Closely Related Tanacetum-Family Plants.</title>
        <authorList>
            <person name="Yamashiro T."/>
            <person name="Shiraishi A."/>
            <person name="Nakayama K."/>
            <person name="Satake H."/>
        </authorList>
    </citation>
    <scope>NUCLEOTIDE SEQUENCE</scope>
</reference>
<organism evidence="2 3">
    <name type="scientific">Tanacetum coccineum</name>
    <dbReference type="NCBI Taxonomy" id="301880"/>
    <lineage>
        <taxon>Eukaryota</taxon>
        <taxon>Viridiplantae</taxon>
        <taxon>Streptophyta</taxon>
        <taxon>Embryophyta</taxon>
        <taxon>Tracheophyta</taxon>
        <taxon>Spermatophyta</taxon>
        <taxon>Magnoliopsida</taxon>
        <taxon>eudicotyledons</taxon>
        <taxon>Gunneridae</taxon>
        <taxon>Pentapetalae</taxon>
        <taxon>asterids</taxon>
        <taxon>campanulids</taxon>
        <taxon>Asterales</taxon>
        <taxon>Asteraceae</taxon>
        <taxon>Asteroideae</taxon>
        <taxon>Anthemideae</taxon>
        <taxon>Anthemidinae</taxon>
        <taxon>Tanacetum</taxon>
    </lineage>
</organism>
<feature type="compositionally biased region" description="Basic and acidic residues" evidence="1">
    <location>
        <begin position="280"/>
        <end position="293"/>
    </location>
</feature>
<protein>
    <submittedName>
        <fullName evidence="2">Uncharacterized protein</fullName>
    </submittedName>
</protein>
<accession>A0ABQ5DSA7</accession>
<name>A0ABQ5DSA7_9ASTR</name>
<dbReference type="EMBL" id="BQNB010015600">
    <property type="protein sequence ID" value="GJT41905.1"/>
    <property type="molecule type" value="Genomic_DNA"/>
</dbReference>
<feature type="region of interest" description="Disordered" evidence="1">
    <location>
        <begin position="280"/>
        <end position="375"/>
    </location>
</feature>
<proteinExistence type="predicted"/>
<evidence type="ECO:0000313" key="3">
    <source>
        <dbReference type="Proteomes" id="UP001151760"/>
    </source>
</evidence>
<feature type="compositionally biased region" description="Basic and acidic residues" evidence="1">
    <location>
        <begin position="117"/>
        <end position="139"/>
    </location>
</feature>
<comment type="caution">
    <text evidence="2">The sequence shown here is derived from an EMBL/GenBank/DDBJ whole genome shotgun (WGS) entry which is preliminary data.</text>
</comment>
<evidence type="ECO:0000313" key="2">
    <source>
        <dbReference type="EMBL" id="GJT41905.1"/>
    </source>
</evidence>
<sequence>MLHASGSSDGFGSQLKAPDKSEDKTTSTNEGTGTKPGVPDVSTYDSENENKSWGDSEDDDNDSDDVHKYGNDDDGDSDGDDNDASDTAVRTPDSYASTDDDERNVENREFDEEVYDELYKDVDVKSLRAGHEKGRKGDVEMTDADQNTESSKQSSSVSSDFASKFLNFDNVPPVDTEVASLLKIKGHSEEPSSQTSSHFTIPISSSAPTTTTLPSVTPLLQQSTTTPAPTTESTTSLISALPDFASLFGFDQRVYALEMELSQLDKDLFATYGKAYSLKRNRDNKDKDEDPPARPDQGLNKRKSSKDDEPPREPVFETADIEMLQDQGGDLGNIEDQPNVEEASKHDWFKKPEMPLTFDPEWNVGKQIDFRPPQT</sequence>
<feature type="compositionally biased region" description="Low complexity" evidence="1">
    <location>
        <begin position="200"/>
        <end position="214"/>
    </location>
</feature>